<dbReference type="EMBL" id="CAJVPV010000004">
    <property type="protein sequence ID" value="CAG8437374.1"/>
    <property type="molecule type" value="Genomic_DNA"/>
</dbReference>
<dbReference type="Proteomes" id="UP000789342">
    <property type="component" value="Unassembled WGS sequence"/>
</dbReference>
<sequence>MLSINTIKSYAITICQGKSTIWRKVTENVFSKGQANNMLPSYIRVDDVICMNCYNGIVINSSIEFQRHAQEQYRFEDISEANKADDFLFFSQVVKVLTDILYTRENREKKPMIYSFDEFREIMEGENIRLKSFFDKLYFSSSLSTKNKNSQIRDLTMYLDFTGVSDTTLDTLFDLGTTITSRSITRYKSDAFKEHYRLVNATLTQHIEKAM</sequence>
<reference evidence="1" key="1">
    <citation type="submission" date="2021-06" db="EMBL/GenBank/DDBJ databases">
        <authorList>
            <person name="Kallberg Y."/>
            <person name="Tangrot J."/>
            <person name="Rosling A."/>
        </authorList>
    </citation>
    <scope>NUCLEOTIDE SEQUENCE</scope>
    <source>
        <strain evidence="1">CL551</strain>
    </source>
</reference>
<organism evidence="1 2">
    <name type="scientific">Acaulospora morrowiae</name>
    <dbReference type="NCBI Taxonomy" id="94023"/>
    <lineage>
        <taxon>Eukaryota</taxon>
        <taxon>Fungi</taxon>
        <taxon>Fungi incertae sedis</taxon>
        <taxon>Mucoromycota</taxon>
        <taxon>Glomeromycotina</taxon>
        <taxon>Glomeromycetes</taxon>
        <taxon>Diversisporales</taxon>
        <taxon>Acaulosporaceae</taxon>
        <taxon>Acaulospora</taxon>
    </lineage>
</organism>
<comment type="caution">
    <text evidence="1">The sequence shown here is derived from an EMBL/GenBank/DDBJ whole genome shotgun (WGS) entry which is preliminary data.</text>
</comment>
<gene>
    <name evidence="1" type="ORF">AMORRO_LOCUS9</name>
</gene>
<accession>A0A9N8UZV5</accession>
<feature type="non-terminal residue" evidence="1">
    <location>
        <position position="211"/>
    </location>
</feature>
<name>A0A9N8UZV5_9GLOM</name>
<evidence type="ECO:0000313" key="2">
    <source>
        <dbReference type="Proteomes" id="UP000789342"/>
    </source>
</evidence>
<protein>
    <submittedName>
        <fullName evidence="1">11241_t:CDS:1</fullName>
    </submittedName>
</protein>
<evidence type="ECO:0000313" key="1">
    <source>
        <dbReference type="EMBL" id="CAG8437374.1"/>
    </source>
</evidence>
<proteinExistence type="predicted"/>
<dbReference type="AlphaFoldDB" id="A0A9N8UZV5"/>
<dbReference type="OrthoDB" id="2314953at2759"/>
<keyword evidence="2" id="KW-1185">Reference proteome</keyword>